<dbReference type="SUPFAM" id="SSF53822">
    <property type="entry name" value="Periplasmic binding protein-like I"/>
    <property type="match status" value="1"/>
</dbReference>
<keyword evidence="1" id="KW-0805">Transcription regulation</keyword>
<keyword evidence="2" id="KW-0238">DNA-binding</keyword>
<dbReference type="InterPro" id="IPR046335">
    <property type="entry name" value="LacI/GalR-like_sensor"/>
</dbReference>
<keyword evidence="3" id="KW-0804">Transcription</keyword>
<evidence type="ECO:0000313" key="6">
    <source>
        <dbReference type="Proteomes" id="UP000324678"/>
    </source>
</evidence>
<dbReference type="SMART" id="SM00354">
    <property type="entry name" value="HTH_LACI"/>
    <property type="match status" value="1"/>
</dbReference>
<protein>
    <submittedName>
        <fullName evidence="5">LacI family transcriptional regulator</fullName>
    </submittedName>
</protein>
<evidence type="ECO:0000256" key="1">
    <source>
        <dbReference type="ARBA" id="ARBA00023015"/>
    </source>
</evidence>
<evidence type="ECO:0000256" key="2">
    <source>
        <dbReference type="ARBA" id="ARBA00023125"/>
    </source>
</evidence>
<dbReference type="EMBL" id="CP043505">
    <property type="protein sequence ID" value="QEO14961.1"/>
    <property type="molecule type" value="Genomic_DNA"/>
</dbReference>
<dbReference type="OrthoDB" id="3227375at2"/>
<dbReference type="PANTHER" id="PTHR30146">
    <property type="entry name" value="LACI-RELATED TRANSCRIPTIONAL REPRESSOR"/>
    <property type="match status" value="1"/>
</dbReference>
<dbReference type="Pfam" id="PF13377">
    <property type="entry name" value="Peripla_BP_3"/>
    <property type="match status" value="1"/>
</dbReference>
<proteinExistence type="predicted"/>
<evidence type="ECO:0000259" key="4">
    <source>
        <dbReference type="PROSITE" id="PS50932"/>
    </source>
</evidence>
<dbReference type="Pfam" id="PF00356">
    <property type="entry name" value="LacI"/>
    <property type="match status" value="1"/>
</dbReference>
<dbReference type="KEGG" id="ail:FLP10_11435"/>
<accession>A0A5C1YFZ1</accession>
<dbReference type="AlphaFoldDB" id="A0A5C1YFZ1"/>
<sequence>MTAALPPRARASVRDVAAATGCSIATVSRVLNGDARVAASTRTLVLEALDRLGPAAPIARGHAGPDLGPVFVRCPYLLTDYFGLIVTAIADELASRNRPMLLDAGESSQSRHPLGRLPMRAETAGAILVLPPEHPDELARLARQGFPFVIVDPRTDPPAGAVVVSAAHHDGASALTSHLVSLGHRRIGVIAGPTEWLVSRERLTGHAAALGTVDLRQDPALVLSVPPTMSEGFVAARRLLSLPDRPTALVCFNDKVAVGALRAAGSLGLQVPADVSVAGFDDNDLSAAATPGLTTVRQPLEEMGRVAVERLLRVVAREESEPGRVELATTLVVRGSTGPTAR</sequence>
<dbReference type="Proteomes" id="UP000324678">
    <property type="component" value="Chromosome"/>
</dbReference>
<evidence type="ECO:0000313" key="5">
    <source>
        <dbReference type="EMBL" id="QEO14961.1"/>
    </source>
</evidence>
<dbReference type="RefSeq" id="WP_149160980.1">
    <property type="nucleotide sequence ID" value="NZ_CP043505.1"/>
</dbReference>
<dbReference type="GO" id="GO:0003700">
    <property type="term" value="F:DNA-binding transcription factor activity"/>
    <property type="evidence" value="ECO:0007669"/>
    <property type="project" value="TreeGrafter"/>
</dbReference>
<dbReference type="CDD" id="cd01392">
    <property type="entry name" value="HTH_LacI"/>
    <property type="match status" value="1"/>
</dbReference>
<dbReference type="InterPro" id="IPR028082">
    <property type="entry name" value="Peripla_BP_I"/>
</dbReference>
<dbReference type="PANTHER" id="PTHR30146:SF153">
    <property type="entry name" value="LACTOSE OPERON REPRESSOR"/>
    <property type="match status" value="1"/>
</dbReference>
<organism evidence="5 6">
    <name type="scientific">Agromyces intestinalis</name>
    <dbReference type="NCBI Taxonomy" id="2592652"/>
    <lineage>
        <taxon>Bacteria</taxon>
        <taxon>Bacillati</taxon>
        <taxon>Actinomycetota</taxon>
        <taxon>Actinomycetes</taxon>
        <taxon>Micrococcales</taxon>
        <taxon>Microbacteriaceae</taxon>
        <taxon>Agromyces</taxon>
    </lineage>
</organism>
<dbReference type="Gene3D" id="3.40.50.2300">
    <property type="match status" value="2"/>
</dbReference>
<gene>
    <name evidence="5" type="ORF">FLP10_11435</name>
</gene>
<dbReference type="PROSITE" id="PS50932">
    <property type="entry name" value="HTH_LACI_2"/>
    <property type="match status" value="1"/>
</dbReference>
<dbReference type="InterPro" id="IPR000843">
    <property type="entry name" value="HTH_LacI"/>
</dbReference>
<evidence type="ECO:0000256" key="3">
    <source>
        <dbReference type="ARBA" id="ARBA00023163"/>
    </source>
</evidence>
<dbReference type="SUPFAM" id="SSF47413">
    <property type="entry name" value="lambda repressor-like DNA-binding domains"/>
    <property type="match status" value="1"/>
</dbReference>
<dbReference type="InterPro" id="IPR010982">
    <property type="entry name" value="Lambda_DNA-bd_dom_sf"/>
</dbReference>
<dbReference type="GO" id="GO:0000976">
    <property type="term" value="F:transcription cis-regulatory region binding"/>
    <property type="evidence" value="ECO:0007669"/>
    <property type="project" value="TreeGrafter"/>
</dbReference>
<reference evidence="5 6" key="1">
    <citation type="submission" date="2019-09" db="EMBL/GenBank/DDBJ databases">
        <title>Genome sequencing of strain KACC 19306.</title>
        <authorList>
            <person name="Heo J."/>
            <person name="Kim S.-J."/>
            <person name="Kim J.-S."/>
            <person name="Hong S.-B."/>
            <person name="Kwon S.-W."/>
        </authorList>
    </citation>
    <scope>NUCLEOTIDE SEQUENCE [LARGE SCALE GENOMIC DNA]</scope>
    <source>
        <strain evidence="5 6">KACC 19306</strain>
    </source>
</reference>
<feature type="domain" description="HTH lacI-type" evidence="4">
    <location>
        <begin position="11"/>
        <end position="53"/>
    </location>
</feature>
<name>A0A5C1YFZ1_9MICO</name>
<keyword evidence="6" id="KW-1185">Reference proteome</keyword>
<dbReference type="Gene3D" id="1.10.260.40">
    <property type="entry name" value="lambda repressor-like DNA-binding domains"/>
    <property type="match status" value="1"/>
</dbReference>